<dbReference type="AlphaFoldDB" id="A0A9K3HII2"/>
<evidence type="ECO:0000313" key="3">
    <source>
        <dbReference type="Proteomes" id="UP000215914"/>
    </source>
</evidence>
<accession>A0A9K3HII2</accession>
<comment type="caution">
    <text evidence="2">The sequence shown here is derived from an EMBL/GenBank/DDBJ whole genome shotgun (WGS) entry which is preliminary data.</text>
</comment>
<sequence length="218" mass="23063">MSLRGALKVPRLADLDFNSLETIGDGDPFLQLITPAGFAITAPGGPEVPLENPARDDSTTGTGGSGGSLVVPEVPELNEGEDSDPEIHALDRNLNVQPSSATASSDKGKELATSSASPANVQNLTPRKRKGDSLVSLQINPKKDRQYLQKFSKKAKPTLSSSFDPILSILDEHLMGGKSSRDEAPKTMSGPTMTCTRSNPLDSVDDEVMEVETMGTLS</sequence>
<feature type="region of interest" description="Disordered" evidence="1">
    <location>
        <begin position="177"/>
        <end position="205"/>
    </location>
</feature>
<dbReference type="Proteomes" id="UP000215914">
    <property type="component" value="Unassembled WGS sequence"/>
</dbReference>
<evidence type="ECO:0000313" key="2">
    <source>
        <dbReference type="EMBL" id="KAF5778917.1"/>
    </source>
</evidence>
<reference evidence="2" key="1">
    <citation type="journal article" date="2017" name="Nature">
        <title>The sunflower genome provides insights into oil metabolism, flowering and Asterid evolution.</title>
        <authorList>
            <person name="Badouin H."/>
            <person name="Gouzy J."/>
            <person name="Grassa C.J."/>
            <person name="Murat F."/>
            <person name="Staton S.E."/>
            <person name="Cottret L."/>
            <person name="Lelandais-Briere C."/>
            <person name="Owens G.L."/>
            <person name="Carrere S."/>
            <person name="Mayjonade B."/>
            <person name="Legrand L."/>
            <person name="Gill N."/>
            <person name="Kane N.C."/>
            <person name="Bowers J.E."/>
            <person name="Hubner S."/>
            <person name="Bellec A."/>
            <person name="Berard A."/>
            <person name="Berges H."/>
            <person name="Blanchet N."/>
            <person name="Boniface M.C."/>
            <person name="Brunel D."/>
            <person name="Catrice O."/>
            <person name="Chaidir N."/>
            <person name="Claudel C."/>
            <person name="Donnadieu C."/>
            <person name="Faraut T."/>
            <person name="Fievet G."/>
            <person name="Helmstetter N."/>
            <person name="King M."/>
            <person name="Knapp S.J."/>
            <person name="Lai Z."/>
            <person name="Le Paslier M.C."/>
            <person name="Lippi Y."/>
            <person name="Lorenzon L."/>
            <person name="Mandel J.R."/>
            <person name="Marage G."/>
            <person name="Marchand G."/>
            <person name="Marquand E."/>
            <person name="Bret-Mestries E."/>
            <person name="Morien E."/>
            <person name="Nambeesan S."/>
            <person name="Nguyen T."/>
            <person name="Pegot-Espagnet P."/>
            <person name="Pouilly N."/>
            <person name="Raftis F."/>
            <person name="Sallet E."/>
            <person name="Schiex T."/>
            <person name="Thomas J."/>
            <person name="Vandecasteele C."/>
            <person name="Vares D."/>
            <person name="Vear F."/>
            <person name="Vautrin S."/>
            <person name="Crespi M."/>
            <person name="Mangin B."/>
            <person name="Burke J.M."/>
            <person name="Salse J."/>
            <person name="Munos S."/>
            <person name="Vincourt P."/>
            <person name="Rieseberg L.H."/>
            <person name="Langlade N.B."/>
        </authorList>
    </citation>
    <scope>NUCLEOTIDE SEQUENCE</scope>
    <source>
        <tissue evidence="2">Leaves</tissue>
    </source>
</reference>
<feature type="region of interest" description="Disordered" evidence="1">
    <location>
        <begin position="40"/>
        <end position="147"/>
    </location>
</feature>
<keyword evidence="3" id="KW-1185">Reference proteome</keyword>
<feature type="compositionally biased region" description="Polar residues" evidence="1">
    <location>
        <begin position="112"/>
        <end position="125"/>
    </location>
</feature>
<proteinExistence type="predicted"/>
<protein>
    <submittedName>
        <fullName evidence="2">Uncharacterized protein</fullName>
    </submittedName>
</protein>
<dbReference type="Gramene" id="mRNA:HanXRQr2_Chr12g0553221">
    <property type="protein sequence ID" value="CDS:HanXRQr2_Chr12g0553221.1"/>
    <property type="gene ID" value="HanXRQr2_Chr12g0553221"/>
</dbReference>
<name>A0A9K3HII2_HELAN</name>
<dbReference type="EMBL" id="MNCJ02000327">
    <property type="protein sequence ID" value="KAF5778917.1"/>
    <property type="molecule type" value="Genomic_DNA"/>
</dbReference>
<feature type="compositionally biased region" description="Polar residues" evidence="1">
    <location>
        <begin position="94"/>
        <end position="105"/>
    </location>
</feature>
<organism evidence="2 3">
    <name type="scientific">Helianthus annuus</name>
    <name type="common">Common sunflower</name>
    <dbReference type="NCBI Taxonomy" id="4232"/>
    <lineage>
        <taxon>Eukaryota</taxon>
        <taxon>Viridiplantae</taxon>
        <taxon>Streptophyta</taxon>
        <taxon>Embryophyta</taxon>
        <taxon>Tracheophyta</taxon>
        <taxon>Spermatophyta</taxon>
        <taxon>Magnoliopsida</taxon>
        <taxon>eudicotyledons</taxon>
        <taxon>Gunneridae</taxon>
        <taxon>Pentapetalae</taxon>
        <taxon>asterids</taxon>
        <taxon>campanulids</taxon>
        <taxon>Asterales</taxon>
        <taxon>Asteraceae</taxon>
        <taxon>Asteroideae</taxon>
        <taxon>Heliantheae alliance</taxon>
        <taxon>Heliantheae</taxon>
        <taxon>Helianthus</taxon>
    </lineage>
</organism>
<reference evidence="2" key="2">
    <citation type="submission" date="2020-06" db="EMBL/GenBank/DDBJ databases">
        <title>Helianthus annuus Genome sequencing and assembly Release 2.</title>
        <authorList>
            <person name="Gouzy J."/>
            <person name="Langlade N."/>
            <person name="Munos S."/>
        </authorList>
    </citation>
    <scope>NUCLEOTIDE SEQUENCE</scope>
    <source>
        <tissue evidence="2">Leaves</tissue>
    </source>
</reference>
<evidence type="ECO:0000256" key="1">
    <source>
        <dbReference type="SAM" id="MobiDB-lite"/>
    </source>
</evidence>
<feature type="compositionally biased region" description="Polar residues" evidence="1">
    <location>
        <begin position="189"/>
        <end position="201"/>
    </location>
</feature>
<gene>
    <name evidence="2" type="ORF">HanXRQr2_Chr12g0553221</name>
</gene>